<evidence type="ECO:0000313" key="2">
    <source>
        <dbReference type="EMBL" id="BBZ63389.1"/>
    </source>
</evidence>
<gene>
    <name evidence="2" type="ORF">MMON_46900</name>
</gene>
<evidence type="ECO:0000256" key="1">
    <source>
        <dbReference type="SAM" id="MobiDB-lite"/>
    </source>
</evidence>
<keyword evidence="3" id="KW-1185">Reference proteome</keyword>
<dbReference type="EMBL" id="AP022617">
    <property type="protein sequence ID" value="BBZ63389.1"/>
    <property type="molecule type" value="Genomic_DNA"/>
</dbReference>
<sequence>MLSHNVFTYIGPRNPHADIEPKALEKQRITVQIDIARNGCSQCSAIFAPRDLSAFSGVIRTPRQRWFAMARPVMKRRERVRVEFSLTPELAARIYDYADAQSLTLSQTGERLLAGALPHQTDTSSTQCSGADSPASADRT</sequence>
<accession>A0AAD1IZB7</accession>
<evidence type="ECO:0000313" key="3">
    <source>
        <dbReference type="Proteomes" id="UP000466039"/>
    </source>
</evidence>
<feature type="region of interest" description="Disordered" evidence="1">
    <location>
        <begin position="118"/>
        <end position="140"/>
    </location>
</feature>
<dbReference type="AlphaFoldDB" id="A0AAD1IZB7"/>
<organism evidence="2 3">
    <name type="scientific">Mycolicibacterium monacense</name>
    <name type="common">Mycobacterium monacense</name>
    <dbReference type="NCBI Taxonomy" id="85693"/>
    <lineage>
        <taxon>Bacteria</taxon>
        <taxon>Bacillati</taxon>
        <taxon>Actinomycetota</taxon>
        <taxon>Actinomycetes</taxon>
        <taxon>Mycobacteriales</taxon>
        <taxon>Mycobacteriaceae</taxon>
        <taxon>Mycolicibacterium</taxon>
    </lineage>
</organism>
<dbReference type="Proteomes" id="UP000466039">
    <property type="component" value="Chromosome"/>
</dbReference>
<feature type="compositionally biased region" description="Polar residues" evidence="1">
    <location>
        <begin position="120"/>
        <end position="130"/>
    </location>
</feature>
<protein>
    <submittedName>
        <fullName evidence="2">Uncharacterized protein</fullName>
    </submittedName>
</protein>
<name>A0AAD1IZB7_MYCMB</name>
<proteinExistence type="predicted"/>
<reference evidence="2 3" key="1">
    <citation type="journal article" date="2019" name="Emerg. Microbes Infect.">
        <title>Comprehensive subspecies identification of 175 nontuberculous mycobacteria species based on 7547 genomic profiles.</title>
        <authorList>
            <person name="Matsumoto Y."/>
            <person name="Kinjo T."/>
            <person name="Motooka D."/>
            <person name="Nabeya D."/>
            <person name="Jung N."/>
            <person name="Uechi K."/>
            <person name="Horii T."/>
            <person name="Iida T."/>
            <person name="Fujita J."/>
            <person name="Nakamura S."/>
        </authorList>
    </citation>
    <scope>NUCLEOTIDE SEQUENCE [LARGE SCALE GENOMIC DNA]</scope>
    <source>
        <strain evidence="2 3">JCM 15658</strain>
    </source>
</reference>